<keyword evidence="5" id="KW-0539">Nucleus</keyword>
<keyword evidence="11" id="KW-1185">Reference proteome</keyword>
<comment type="subcellular location">
    <subcellularLocation>
        <location evidence="1">Nucleus</location>
    </subcellularLocation>
</comment>
<evidence type="ECO:0000256" key="2">
    <source>
        <dbReference type="ARBA" id="ARBA00023015"/>
    </source>
</evidence>
<evidence type="ECO:0000313" key="11">
    <source>
        <dbReference type="Proteomes" id="UP000515151"/>
    </source>
</evidence>
<accession>A0A218Y1A5</accession>
<evidence type="ECO:0000313" key="12">
    <source>
        <dbReference type="RefSeq" id="XP_031407619.1"/>
    </source>
</evidence>
<feature type="domain" description="K-box" evidence="8">
    <location>
        <begin position="86"/>
        <end position="178"/>
    </location>
</feature>
<dbReference type="GO" id="GO:0000977">
    <property type="term" value="F:RNA polymerase II transcription regulatory region sequence-specific DNA binding"/>
    <property type="evidence" value="ECO:0007669"/>
    <property type="project" value="InterPro"/>
</dbReference>
<keyword evidence="3" id="KW-0238">DNA-binding</keyword>
<dbReference type="RefSeq" id="XP_031407619.1">
    <property type="nucleotide sequence ID" value="XM_031551759.1"/>
</dbReference>
<feature type="coiled-coil region" evidence="6">
    <location>
        <begin position="86"/>
        <end position="176"/>
    </location>
</feature>
<evidence type="ECO:0000256" key="6">
    <source>
        <dbReference type="SAM" id="Coils"/>
    </source>
</evidence>
<feature type="domain" description="MADS-box" evidence="7">
    <location>
        <begin position="1"/>
        <end position="61"/>
    </location>
</feature>
<dbReference type="SMART" id="SM00432">
    <property type="entry name" value="MADS"/>
    <property type="match status" value="1"/>
</dbReference>
<dbReference type="GeneID" id="116215936"/>
<dbReference type="InterPro" id="IPR002487">
    <property type="entry name" value="TF_Kbox"/>
</dbReference>
<dbReference type="Proteomes" id="UP000515151">
    <property type="component" value="Chromosome 8"/>
</dbReference>
<evidence type="ECO:0000256" key="3">
    <source>
        <dbReference type="ARBA" id="ARBA00023125"/>
    </source>
</evidence>
<dbReference type="InterPro" id="IPR033896">
    <property type="entry name" value="MEF2-like_N"/>
</dbReference>
<dbReference type="Pfam" id="PF01486">
    <property type="entry name" value="K-box"/>
    <property type="match status" value="1"/>
</dbReference>
<evidence type="ECO:0000259" key="8">
    <source>
        <dbReference type="PROSITE" id="PS51297"/>
    </source>
</evidence>
<dbReference type="InterPro" id="IPR002100">
    <property type="entry name" value="TF_MADSbox"/>
</dbReference>
<evidence type="ECO:0000256" key="4">
    <source>
        <dbReference type="ARBA" id="ARBA00023163"/>
    </source>
</evidence>
<reference evidence="11" key="3">
    <citation type="journal article" date="2020" name="Plant Biotechnol. J.">
        <title>The pomegranate (Punica granatum L.) draft genome dissects genetic divergence between soft- and hard-seeded cultivars.</title>
        <authorList>
            <person name="Luo X."/>
            <person name="Li H."/>
            <person name="Wu Z."/>
            <person name="Yao W."/>
            <person name="Zhao P."/>
            <person name="Cao D."/>
            <person name="Yu H."/>
            <person name="Li K."/>
            <person name="Poudel K."/>
            <person name="Zhao D."/>
            <person name="Zhang F."/>
            <person name="Xia X."/>
            <person name="Chen L."/>
            <person name="Wang Q."/>
            <person name="Jing D."/>
            <person name="Cao S."/>
        </authorList>
    </citation>
    <scope>NUCLEOTIDE SEQUENCE [LARGE SCALE GENOMIC DNA]</scope>
</reference>
<reference evidence="9" key="2">
    <citation type="submission" date="2017-06" db="EMBL/GenBank/DDBJ databases">
        <title>The pomegranate genome and the genomics of punicalagin biosynthesis.</title>
        <authorList>
            <person name="Xu C."/>
        </authorList>
    </citation>
    <scope>NUCLEOTIDE SEQUENCE [LARGE SCALE GENOMIC DNA]</scope>
    <source>
        <tissue evidence="9">Fresh leaf</tissue>
    </source>
</reference>
<dbReference type="CDD" id="cd00265">
    <property type="entry name" value="MADS_MEF2_like"/>
    <property type="match status" value="1"/>
</dbReference>
<organism evidence="9 10">
    <name type="scientific">Punica granatum</name>
    <name type="common">Pomegranate</name>
    <dbReference type="NCBI Taxonomy" id="22663"/>
    <lineage>
        <taxon>Eukaryota</taxon>
        <taxon>Viridiplantae</taxon>
        <taxon>Streptophyta</taxon>
        <taxon>Embryophyta</taxon>
        <taxon>Tracheophyta</taxon>
        <taxon>Spermatophyta</taxon>
        <taxon>Magnoliopsida</taxon>
        <taxon>eudicotyledons</taxon>
        <taxon>Gunneridae</taxon>
        <taxon>Pentapetalae</taxon>
        <taxon>rosids</taxon>
        <taxon>malvids</taxon>
        <taxon>Myrtales</taxon>
        <taxon>Lythraceae</taxon>
        <taxon>Punica</taxon>
    </lineage>
</organism>
<keyword evidence="6" id="KW-0175">Coiled coil</keyword>
<name>A0A218Y1A5_PUNGR</name>
<reference evidence="10" key="1">
    <citation type="journal article" date="2017" name="Plant J.">
        <title>The pomegranate (Punica granatum L.) genome and the genomics of punicalagin biosynthesis.</title>
        <authorList>
            <person name="Qin G."/>
            <person name="Xu C."/>
            <person name="Ming R."/>
            <person name="Tang H."/>
            <person name="Guyot R."/>
            <person name="Kramer E.M."/>
            <person name="Hu Y."/>
            <person name="Yi X."/>
            <person name="Qi Y."/>
            <person name="Xu X."/>
            <person name="Gao Z."/>
            <person name="Pan H."/>
            <person name="Jian J."/>
            <person name="Tian Y."/>
            <person name="Yue Z."/>
            <person name="Xu Y."/>
        </authorList>
    </citation>
    <scope>NUCLEOTIDE SEQUENCE [LARGE SCALE GENOMIC DNA]</scope>
    <source>
        <strain evidence="10">cv. Dabenzi</strain>
    </source>
</reference>
<dbReference type="AlphaFoldDB" id="A0A218Y1A5"/>
<dbReference type="GO" id="GO:0003700">
    <property type="term" value="F:DNA-binding transcription factor activity"/>
    <property type="evidence" value="ECO:0007669"/>
    <property type="project" value="InterPro"/>
</dbReference>
<dbReference type="Pfam" id="PF00319">
    <property type="entry name" value="SRF-TF"/>
    <property type="match status" value="1"/>
</dbReference>
<evidence type="ECO:0000313" key="10">
    <source>
        <dbReference type="Proteomes" id="UP000197138"/>
    </source>
</evidence>
<dbReference type="GO" id="GO:0046983">
    <property type="term" value="F:protein dimerization activity"/>
    <property type="evidence" value="ECO:0007669"/>
    <property type="project" value="InterPro"/>
</dbReference>
<dbReference type="GO" id="GO:0005634">
    <property type="term" value="C:nucleus"/>
    <property type="evidence" value="ECO:0007669"/>
    <property type="project" value="UniProtKB-SubCell"/>
</dbReference>
<sequence>MGRGKVELKRIENSSSRQVTFSKRRTGLLKKAFELSILCDAEVALLIFSSTGKSYQFASHEMDRTIAKYRNEVGLPDTTNRGCRTMEFWRTEIHELKRSADDLEAQLRHLSGEDLSKLSMRELKQLERQLRTGIERVRSKKRRIISEHLNLLKRNQRALQEENNSLEKRVKLRELQDDDQNVSFLSFGGTSCS</sequence>
<gene>
    <name evidence="12" type="primary">LOC116215936</name>
    <name evidence="9" type="ORF">CDL15_Pgr014902</name>
</gene>
<dbReference type="GO" id="GO:0045944">
    <property type="term" value="P:positive regulation of transcription by RNA polymerase II"/>
    <property type="evidence" value="ECO:0007669"/>
    <property type="project" value="InterPro"/>
</dbReference>
<evidence type="ECO:0000313" key="9">
    <source>
        <dbReference type="EMBL" id="OWM90599.1"/>
    </source>
</evidence>
<reference evidence="12" key="4">
    <citation type="submission" date="2025-04" db="UniProtKB">
        <authorList>
            <consortium name="RefSeq"/>
        </authorList>
    </citation>
    <scope>IDENTIFICATION</scope>
    <source>
        <tissue evidence="12">Leaf</tissue>
    </source>
</reference>
<keyword evidence="2" id="KW-0805">Transcription regulation</keyword>
<evidence type="ECO:0000256" key="1">
    <source>
        <dbReference type="ARBA" id="ARBA00004123"/>
    </source>
</evidence>
<protein>
    <submittedName>
        <fullName evidence="12">MADS-box transcription factor 23-like isoform X1</fullName>
    </submittedName>
</protein>
<dbReference type="PROSITE" id="PS50066">
    <property type="entry name" value="MADS_BOX_2"/>
    <property type="match status" value="1"/>
</dbReference>
<evidence type="ECO:0000256" key="5">
    <source>
        <dbReference type="ARBA" id="ARBA00023242"/>
    </source>
</evidence>
<dbReference type="Proteomes" id="UP000197138">
    <property type="component" value="Unassembled WGS sequence"/>
</dbReference>
<proteinExistence type="predicted"/>
<dbReference type="EMBL" id="MTKT01000548">
    <property type="protein sequence ID" value="OWM90599.1"/>
    <property type="molecule type" value="Genomic_DNA"/>
</dbReference>
<dbReference type="SUPFAM" id="SSF55455">
    <property type="entry name" value="SRF-like"/>
    <property type="match status" value="1"/>
</dbReference>
<dbReference type="PRINTS" id="PR00404">
    <property type="entry name" value="MADSDOMAIN"/>
</dbReference>
<dbReference type="InterPro" id="IPR050142">
    <property type="entry name" value="MADS-box/MEF2_TF"/>
</dbReference>
<dbReference type="OrthoDB" id="1898716at2759"/>
<dbReference type="Gene3D" id="3.40.1810.10">
    <property type="entry name" value="Transcription factor, MADS-box"/>
    <property type="match status" value="1"/>
</dbReference>
<dbReference type="InterPro" id="IPR036879">
    <property type="entry name" value="TF_MADSbox_sf"/>
</dbReference>
<dbReference type="PROSITE" id="PS51297">
    <property type="entry name" value="K_BOX"/>
    <property type="match status" value="1"/>
</dbReference>
<evidence type="ECO:0000259" key="7">
    <source>
        <dbReference type="PROSITE" id="PS50066"/>
    </source>
</evidence>
<dbReference type="PANTHER" id="PTHR48019">
    <property type="entry name" value="SERUM RESPONSE FACTOR HOMOLOG"/>
    <property type="match status" value="1"/>
</dbReference>
<keyword evidence="4" id="KW-0804">Transcription</keyword>